<dbReference type="Proteomes" id="UP000249522">
    <property type="component" value="Unassembled WGS sequence"/>
</dbReference>
<evidence type="ECO:0000313" key="2">
    <source>
        <dbReference type="EMBL" id="PZD93348.1"/>
    </source>
</evidence>
<sequence length="105" mass="11598">MTFKSIDLQMSIPRTQEASGIHSQQLQRAANEQAMLAGDSQKQAVKERQMSTGIEEATGQTIRDREAGKQGGGQSRERRKDSKSAEEAAPAKEHPYKGKHIDISF</sequence>
<evidence type="ECO:0000256" key="1">
    <source>
        <dbReference type="SAM" id="MobiDB-lite"/>
    </source>
</evidence>
<feature type="region of interest" description="Disordered" evidence="1">
    <location>
        <begin position="1"/>
        <end position="105"/>
    </location>
</feature>
<proteinExistence type="predicted"/>
<dbReference type="OrthoDB" id="2476294at2"/>
<feature type="compositionally biased region" description="Basic and acidic residues" evidence="1">
    <location>
        <begin position="75"/>
        <end position="105"/>
    </location>
</feature>
<feature type="compositionally biased region" description="Polar residues" evidence="1">
    <location>
        <begin position="12"/>
        <end position="30"/>
    </location>
</feature>
<dbReference type="AlphaFoldDB" id="A0A2W1L081"/>
<evidence type="ECO:0008006" key="4">
    <source>
        <dbReference type="Google" id="ProtNLM"/>
    </source>
</evidence>
<organism evidence="2 3">
    <name type="scientific">Paenibacillus sambharensis</name>
    <dbReference type="NCBI Taxonomy" id="1803190"/>
    <lineage>
        <taxon>Bacteria</taxon>
        <taxon>Bacillati</taxon>
        <taxon>Bacillota</taxon>
        <taxon>Bacilli</taxon>
        <taxon>Bacillales</taxon>
        <taxon>Paenibacillaceae</taxon>
        <taxon>Paenibacillus</taxon>
    </lineage>
</organism>
<comment type="caution">
    <text evidence="2">The sequence shown here is derived from an EMBL/GenBank/DDBJ whole genome shotgun (WGS) entry which is preliminary data.</text>
</comment>
<dbReference type="EMBL" id="QKRB01000057">
    <property type="protein sequence ID" value="PZD93348.1"/>
    <property type="molecule type" value="Genomic_DNA"/>
</dbReference>
<accession>A0A2W1L081</accession>
<gene>
    <name evidence="2" type="ORF">DNH61_22175</name>
</gene>
<keyword evidence="3" id="KW-1185">Reference proteome</keyword>
<name>A0A2W1L081_9BACL</name>
<dbReference type="RefSeq" id="WP_111149018.1">
    <property type="nucleotide sequence ID" value="NZ_QKRB01000057.1"/>
</dbReference>
<protein>
    <recommendedName>
        <fullName evidence="4">RNA polymerase subunit sigma</fullName>
    </recommendedName>
</protein>
<reference evidence="2 3" key="1">
    <citation type="submission" date="2018-06" db="EMBL/GenBank/DDBJ databases">
        <title>Paenibacillus imtechensis sp. nov.</title>
        <authorList>
            <person name="Pinnaka A.K."/>
            <person name="Singh H."/>
            <person name="Kaur M."/>
        </authorList>
    </citation>
    <scope>NUCLEOTIDE SEQUENCE [LARGE SCALE GENOMIC DNA]</scope>
    <source>
        <strain evidence="2 3">SMB1</strain>
    </source>
</reference>
<evidence type="ECO:0000313" key="3">
    <source>
        <dbReference type="Proteomes" id="UP000249522"/>
    </source>
</evidence>